<organism evidence="4 5">
    <name type="scientific">Helianthus annuus</name>
    <name type="common">Common sunflower</name>
    <dbReference type="NCBI Taxonomy" id="4232"/>
    <lineage>
        <taxon>Eukaryota</taxon>
        <taxon>Viridiplantae</taxon>
        <taxon>Streptophyta</taxon>
        <taxon>Embryophyta</taxon>
        <taxon>Tracheophyta</taxon>
        <taxon>Spermatophyta</taxon>
        <taxon>Magnoliopsida</taxon>
        <taxon>eudicotyledons</taxon>
        <taxon>Gunneridae</taxon>
        <taxon>Pentapetalae</taxon>
        <taxon>asterids</taxon>
        <taxon>campanulids</taxon>
        <taxon>Asterales</taxon>
        <taxon>Asteraceae</taxon>
        <taxon>Asteroideae</taxon>
        <taxon>Heliantheae alliance</taxon>
        <taxon>Heliantheae</taxon>
        <taxon>Helianthus</taxon>
    </lineage>
</organism>
<protein>
    <submittedName>
        <fullName evidence="4">Tetratricopeptide-like helical domain superfamily</fullName>
    </submittedName>
</protein>
<sequence length="703" mass="78511">MAKYVLDKQHMVNFLHLINSSHLATLLELCLKSKSSFKQTQCIHAQIIKSRFCSETFILNRLVDVYGKSGSVDDAHKVFDEIPERNIFSWNAVLSTLTNAGRLDEANRVFGSMPVTDQCSWNSIVSGFAQHDRFSDSIEFFVRMHAQDFVLNQYSYGSALSSCAGLRNMRMGTQIHASVLKSPYEGDVYMGSALIDMYSKCGNVGCAQKVFNGMNQRNTVSWNSLISCYEQNGPADEALDVFRRMMNNGIDPDEVTLASVISACASLSELNFGREIHNRVIKFNKLRDDIVICNALVDMYAKCSKITEARWIFDTMPIKNIITQTSIISGYAKSANVETARSFFVNMPDRNIVSWNALIAGYTQNGDHETALGLFRKLKQENVFPTHYTFGNLLNACANLADLRLGQQAHTHVVKHGFRFESGPESDIFVGNSLIDMYVKCGSIEEGKRVFKNMACKDWVSWNAIIVGFAQNGYGVETIELFKEMLAAGEKPDHVTMIGLLSACSHAGLVNEGRYYFNSMSKEFGIQPTSDHYACIVDLLGRAGCLDEAKDLIDNMPMQPDAVVWASLLGGCKVHGNIELGKYVAEKLIEIDGNNSGPYVLLSNMYAEMGNWGEVKRVRKLMKQKGVVKQPGCSWIEVEGKVHVFMVKDRRQAKKKEIYLVLRTLSKVMKLFGCSRNAHELEGNEEGSLDLESLDSPITLEAS</sequence>
<gene>
    <name evidence="4" type="ORF">HanXRQr2_Chr10g0430731</name>
</gene>
<accession>A0A9K3HW81</accession>
<dbReference type="GO" id="GO:0003723">
    <property type="term" value="F:RNA binding"/>
    <property type="evidence" value="ECO:0000318"/>
    <property type="project" value="GO_Central"/>
</dbReference>
<feature type="repeat" description="PPR" evidence="3">
    <location>
        <begin position="55"/>
        <end position="89"/>
    </location>
</feature>
<dbReference type="FunFam" id="1.25.40.10:FF:000366">
    <property type="entry name" value="Pentatricopeptide (PPR) repeat-containing protein"/>
    <property type="match status" value="1"/>
</dbReference>
<comment type="similarity">
    <text evidence="1">Belongs to the PPR family. PCMP-H subfamily.</text>
</comment>
<reference evidence="4" key="2">
    <citation type="submission" date="2020-06" db="EMBL/GenBank/DDBJ databases">
        <title>Helianthus annuus Genome sequencing and assembly Release 2.</title>
        <authorList>
            <person name="Gouzy J."/>
            <person name="Langlade N."/>
            <person name="Munos S."/>
        </authorList>
    </citation>
    <scope>NUCLEOTIDE SEQUENCE</scope>
    <source>
        <tissue evidence="4">Leaves</tissue>
    </source>
</reference>
<keyword evidence="2" id="KW-0677">Repeat</keyword>
<dbReference type="FunFam" id="1.25.40.10:FF:000031">
    <property type="entry name" value="Pentatricopeptide repeat-containing protein mitochondrial"/>
    <property type="match status" value="1"/>
</dbReference>
<evidence type="ECO:0000313" key="4">
    <source>
        <dbReference type="EMBL" id="KAF5785623.1"/>
    </source>
</evidence>
<feature type="repeat" description="PPR" evidence="3">
    <location>
        <begin position="289"/>
        <end position="323"/>
    </location>
</feature>
<feature type="repeat" description="PPR" evidence="3">
    <location>
        <begin position="218"/>
        <end position="252"/>
    </location>
</feature>
<dbReference type="AlphaFoldDB" id="A0A9K3HW81"/>
<dbReference type="PANTHER" id="PTHR47926">
    <property type="entry name" value="PENTATRICOPEPTIDE REPEAT-CONTAINING PROTEIN"/>
    <property type="match status" value="1"/>
</dbReference>
<evidence type="ECO:0000313" key="5">
    <source>
        <dbReference type="Proteomes" id="UP000215914"/>
    </source>
</evidence>
<dbReference type="Pfam" id="PF01535">
    <property type="entry name" value="PPR"/>
    <property type="match status" value="6"/>
</dbReference>
<evidence type="ECO:0000256" key="2">
    <source>
        <dbReference type="ARBA" id="ARBA00022737"/>
    </source>
</evidence>
<feature type="repeat" description="PPR" evidence="3">
    <location>
        <begin position="351"/>
        <end position="385"/>
    </location>
</feature>
<proteinExistence type="inferred from homology"/>
<dbReference type="SUPFAM" id="SSF48452">
    <property type="entry name" value="TPR-like"/>
    <property type="match status" value="1"/>
</dbReference>
<dbReference type="OrthoDB" id="1886324at2759"/>
<evidence type="ECO:0000256" key="3">
    <source>
        <dbReference type="PROSITE-ProRule" id="PRU00708"/>
    </source>
</evidence>
<dbReference type="InterPro" id="IPR002885">
    <property type="entry name" value="PPR_rpt"/>
</dbReference>
<dbReference type="InterPro" id="IPR046848">
    <property type="entry name" value="E_motif"/>
</dbReference>
<dbReference type="FunFam" id="1.25.40.10:FF:000442">
    <property type="entry name" value="Pentatricopeptide repeat-containing protein At3g49710"/>
    <property type="match status" value="1"/>
</dbReference>
<reference evidence="4" key="1">
    <citation type="journal article" date="2017" name="Nature">
        <title>The sunflower genome provides insights into oil metabolism, flowering and Asterid evolution.</title>
        <authorList>
            <person name="Badouin H."/>
            <person name="Gouzy J."/>
            <person name="Grassa C.J."/>
            <person name="Murat F."/>
            <person name="Staton S.E."/>
            <person name="Cottret L."/>
            <person name="Lelandais-Briere C."/>
            <person name="Owens G.L."/>
            <person name="Carrere S."/>
            <person name="Mayjonade B."/>
            <person name="Legrand L."/>
            <person name="Gill N."/>
            <person name="Kane N.C."/>
            <person name="Bowers J.E."/>
            <person name="Hubner S."/>
            <person name="Bellec A."/>
            <person name="Berard A."/>
            <person name="Berges H."/>
            <person name="Blanchet N."/>
            <person name="Boniface M.C."/>
            <person name="Brunel D."/>
            <person name="Catrice O."/>
            <person name="Chaidir N."/>
            <person name="Claudel C."/>
            <person name="Donnadieu C."/>
            <person name="Faraut T."/>
            <person name="Fievet G."/>
            <person name="Helmstetter N."/>
            <person name="King M."/>
            <person name="Knapp S.J."/>
            <person name="Lai Z."/>
            <person name="Le Paslier M.C."/>
            <person name="Lippi Y."/>
            <person name="Lorenzon L."/>
            <person name="Mandel J.R."/>
            <person name="Marage G."/>
            <person name="Marchand G."/>
            <person name="Marquand E."/>
            <person name="Bret-Mestries E."/>
            <person name="Morien E."/>
            <person name="Nambeesan S."/>
            <person name="Nguyen T."/>
            <person name="Pegot-Espagnet P."/>
            <person name="Pouilly N."/>
            <person name="Raftis F."/>
            <person name="Sallet E."/>
            <person name="Schiex T."/>
            <person name="Thomas J."/>
            <person name="Vandecasteele C."/>
            <person name="Vares D."/>
            <person name="Vear F."/>
            <person name="Vautrin S."/>
            <person name="Crespi M."/>
            <person name="Mangin B."/>
            <person name="Burke J.M."/>
            <person name="Salse J."/>
            <person name="Munos S."/>
            <person name="Vincourt P."/>
            <person name="Rieseberg L.H."/>
            <person name="Langlade N.B."/>
        </authorList>
    </citation>
    <scope>NUCLEOTIDE SEQUENCE</scope>
    <source>
        <tissue evidence="4">Leaves</tissue>
    </source>
</reference>
<dbReference type="GO" id="GO:0005739">
    <property type="term" value="C:mitochondrion"/>
    <property type="evidence" value="ECO:0000318"/>
    <property type="project" value="GO_Central"/>
</dbReference>
<dbReference type="Gramene" id="mRNA:HanXRQr2_Chr10g0430731">
    <property type="protein sequence ID" value="CDS:HanXRQr2_Chr10g0430731.1"/>
    <property type="gene ID" value="HanXRQr2_Chr10g0430731"/>
</dbReference>
<name>A0A9K3HW81_HELAN</name>
<feature type="repeat" description="PPR" evidence="3">
    <location>
        <begin position="117"/>
        <end position="151"/>
    </location>
</feature>
<comment type="caution">
    <text evidence="4">The sequence shown here is derived from an EMBL/GenBank/DDBJ whole genome shotgun (WGS) entry which is preliminary data.</text>
</comment>
<dbReference type="Pfam" id="PF20431">
    <property type="entry name" value="E_motif"/>
    <property type="match status" value="1"/>
</dbReference>
<dbReference type="PROSITE" id="PS51375">
    <property type="entry name" value="PPR"/>
    <property type="match status" value="6"/>
</dbReference>
<dbReference type="FunFam" id="1.25.40.10:FF:000073">
    <property type="entry name" value="Pentatricopeptide repeat-containing protein chloroplastic"/>
    <property type="match status" value="1"/>
</dbReference>
<feature type="repeat" description="PPR" evidence="3">
    <location>
        <begin position="458"/>
        <end position="492"/>
    </location>
</feature>
<dbReference type="Proteomes" id="UP000215914">
    <property type="component" value="Unassembled WGS sequence"/>
</dbReference>
<dbReference type="NCBIfam" id="TIGR00756">
    <property type="entry name" value="PPR"/>
    <property type="match status" value="8"/>
</dbReference>
<dbReference type="PANTHER" id="PTHR47926:SF433">
    <property type="entry name" value="PENTATRICOPEPTIDE REPEAT-CONTAINING PROTEIN"/>
    <property type="match status" value="1"/>
</dbReference>
<dbReference type="InterPro" id="IPR011990">
    <property type="entry name" value="TPR-like_helical_dom_sf"/>
</dbReference>
<dbReference type="Gene3D" id="1.25.40.10">
    <property type="entry name" value="Tetratricopeptide repeat domain"/>
    <property type="match status" value="5"/>
</dbReference>
<dbReference type="GO" id="GO:0009451">
    <property type="term" value="P:RNA modification"/>
    <property type="evidence" value="ECO:0000318"/>
    <property type="project" value="GO_Central"/>
</dbReference>
<dbReference type="Pfam" id="PF13041">
    <property type="entry name" value="PPR_2"/>
    <property type="match status" value="3"/>
</dbReference>
<dbReference type="InterPro" id="IPR046960">
    <property type="entry name" value="PPR_At4g14850-like_plant"/>
</dbReference>
<evidence type="ECO:0000256" key="1">
    <source>
        <dbReference type="ARBA" id="ARBA00006643"/>
    </source>
</evidence>
<dbReference type="EMBL" id="MNCJ02000325">
    <property type="protein sequence ID" value="KAF5785623.1"/>
    <property type="molecule type" value="Genomic_DNA"/>
</dbReference>
<keyword evidence="5" id="KW-1185">Reference proteome</keyword>